<evidence type="ECO:0000313" key="2">
    <source>
        <dbReference type="Proteomes" id="UP000835052"/>
    </source>
</evidence>
<evidence type="ECO:0000313" key="1">
    <source>
        <dbReference type="EMBL" id="CAD6189128.1"/>
    </source>
</evidence>
<dbReference type="EMBL" id="CAJGYM010000010">
    <property type="protein sequence ID" value="CAD6189128.1"/>
    <property type="molecule type" value="Genomic_DNA"/>
</dbReference>
<reference evidence="1" key="1">
    <citation type="submission" date="2020-10" db="EMBL/GenBank/DDBJ databases">
        <authorList>
            <person name="Kikuchi T."/>
        </authorList>
    </citation>
    <scope>NUCLEOTIDE SEQUENCE</scope>
    <source>
        <strain evidence="1">NKZ352</strain>
    </source>
</reference>
<name>A0A8S1H2X5_9PELO</name>
<dbReference type="AlphaFoldDB" id="A0A8S1H2X5"/>
<dbReference type="Proteomes" id="UP000835052">
    <property type="component" value="Unassembled WGS sequence"/>
</dbReference>
<accession>A0A8S1H2X5</accession>
<organism evidence="1 2">
    <name type="scientific">Caenorhabditis auriculariae</name>
    <dbReference type="NCBI Taxonomy" id="2777116"/>
    <lineage>
        <taxon>Eukaryota</taxon>
        <taxon>Metazoa</taxon>
        <taxon>Ecdysozoa</taxon>
        <taxon>Nematoda</taxon>
        <taxon>Chromadorea</taxon>
        <taxon>Rhabditida</taxon>
        <taxon>Rhabditina</taxon>
        <taxon>Rhabditomorpha</taxon>
        <taxon>Rhabditoidea</taxon>
        <taxon>Rhabditidae</taxon>
        <taxon>Peloderinae</taxon>
        <taxon>Caenorhabditis</taxon>
    </lineage>
</organism>
<protein>
    <submittedName>
        <fullName evidence="1">Uncharacterized protein</fullName>
    </submittedName>
</protein>
<keyword evidence="2" id="KW-1185">Reference proteome</keyword>
<comment type="caution">
    <text evidence="1">The sequence shown here is derived from an EMBL/GenBank/DDBJ whole genome shotgun (WGS) entry which is preliminary data.</text>
</comment>
<gene>
    <name evidence="1" type="ORF">CAUJ_LOCUS5047</name>
</gene>
<proteinExistence type="predicted"/>
<sequence>MLPTCGSGVTERHAYEREKLGRALGTNFSLYQKPPDLDNFHIDVDLTTVVTVAVAKLSFTLPLTLMTPAHRKLIKLTLASSHSPTADSQRRTSSASRRPKHFFRRHLACLQLGALQIDCLRIIRRRQLRYITRISNCIPLISRFMTPSCKAADVFFA</sequence>